<evidence type="ECO:0000256" key="6">
    <source>
        <dbReference type="SAM" id="Phobius"/>
    </source>
</evidence>
<protein>
    <submittedName>
        <fullName evidence="7">Lipopolysaccharide biosynthesis protein</fullName>
    </submittedName>
</protein>
<feature type="transmembrane region" description="Helical" evidence="6">
    <location>
        <begin position="68"/>
        <end position="93"/>
    </location>
</feature>
<evidence type="ECO:0000256" key="3">
    <source>
        <dbReference type="ARBA" id="ARBA00022692"/>
    </source>
</evidence>
<comment type="caution">
    <text evidence="7">The sequence shown here is derived from an EMBL/GenBank/DDBJ whole genome shotgun (WGS) entry which is preliminary data.</text>
</comment>
<gene>
    <name evidence="7" type="ORF">ACFOY2_35180</name>
</gene>
<feature type="transmembrane region" description="Helical" evidence="6">
    <location>
        <begin position="132"/>
        <end position="154"/>
    </location>
</feature>
<feature type="transmembrane region" description="Helical" evidence="6">
    <location>
        <begin position="37"/>
        <end position="56"/>
    </location>
</feature>
<feature type="transmembrane region" description="Helical" evidence="6">
    <location>
        <begin position="285"/>
        <end position="307"/>
    </location>
</feature>
<dbReference type="Proteomes" id="UP001595851">
    <property type="component" value="Unassembled WGS sequence"/>
</dbReference>
<keyword evidence="4 6" id="KW-1133">Transmembrane helix</keyword>
<feature type="transmembrane region" description="Helical" evidence="6">
    <location>
        <begin position="313"/>
        <end position="335"/>
    </location>
</feature>
<comment type="subcellular location">
    <subcellularLocation>
        <location evidence="1">Cell membrane</location>
        <topology evidence="1">Multi-pass membrane protein</topology>
    </subcellularLocation>
</comment>
<keyword evidence="2" id="KW-1003">Cell membrane</keyword>
<evidence type="ECO:0000256" key="2">
    <source>
        <dbReference type="ARBA" id="ARBA00022475"/>
    </source>
</evidence>
<evidence type="ECO:0000256" key="1">
    <source>
        <dbReference type="ARBA" id="ARBA00004651"/>
    </source>
</evidence>
<feature type="transmembrane region" description="Helical" evidence="6">
    <location>
        <begin position="105"/>
        <end position="125"/>
    </location>
</feature>
<feature type="transmembrane region" description="Helical" evidence="6">
    <location>
        <begin position="347"/>
        <end position="365"/>
    </location>
</feature>
<accession>A0ABV8GK38</accession>
<feature type="transmembrane region" description="Helical" evidence="6">
    <location>
        <begin position="166"/>
        <end position="185"/>
    </location>
</feature>
<dbReference type="PANTHER" id="PTHR30250:SF11">
    <property type="entry name" value="O-ANTIGEN TRANSPORTER-RELATED"/>
    <property type="match status" value="1"/>
</dbReference>
<evidence type="ECO:0000313" key="8">
    <source>
        <dbReference type="Proteomes" id="UP001595851"/>
    </source>
</evidence>
<proteinExistence type="predicted"/>
<keyword evidence="5 6" id="KW-0472">Membrane</keyword>
<dbReference type="InterPro" id="IPR050833">
    <property type="entry name" value="Poly_Biosynth_Transport"/>
</dbReference>
<feature type="transmembrane region" description="Helical" evidence="6">
    <location>
        <begin position="215"/>
        <end position="233"/>
    </location>
</feature>
<organism evidence="7 8">
    <name type="scientific">Nonomuraea purpurea</name>
    <dbReference type="NCBI Taxonomy" id="1849276"/>
    <lineage>
        <taxon>Bacteria</taxon>
        <taxon>Bacillati</taxon>
        <taxon>Actinomycetota</taxon>
        <taxon>Actinomycetes</taxon>
        <taxon>Streptosporangiales</taxon>
        <taxon>Streptosporangiaceae</taxon>
        <taxon>Nonomuraea</taxon>
    </lineage>
</organism>
<keyword evidence="3 6" id="KW-0812">Transmembrane</keyword>
<keyword evidence="8" id="KW-1185">Reference proteome</keyword>
<evidence type="ECO:0000256" key="5">
    <source>
        <dbReference type="ARBA" id="ARBA00023136"/>
    </source>
</evidence>
<dbReference type="RefSeq" id="WP_379532428.1">
    <property type="nucleotide sequence ID" value="NZ_JBHSBI010000022.1"/>
</dbReference>
<feature type="transmembrane region" description="Helical" evidence="6">
    <location>
        <begin position="239"/>
        <end position="265"/>
    </location>
</feature>
<name>A0ABV8GK38_9ACTN</name>
<reference evidence="8" key="1">
    <citation type="journal article" date="2019" name="Int. J. Syst. Evol. Microbiol.">
        <title>The Global Catalogue of Microorganisms (GCM) 10K type strain sequencing project: providing services to taxonomists for standard genome sequencing and annotation.</title>
        <authorList>
            <consortium name="The Broad Institute Genomics Platform"/>
            <consortium name="The Broad Institute Genome Sequencing Center for Infectious Disease"/>
            <person name="Wu L."/>
            <person name="Ma J."/>
        </authorList>
    </citation>
    <scope>NUCLEOTIDE SEQUENCE [LARGE SCALE GENOMIC DNA]</scope>
    <source>
        <strain evidence="8">TBRC 1276</strain>
    </source>
</reference>
<dbReference type="EMBL" id="JBHSBI010000022">
    <property type="protein sequence ID" value="MFC4012524.1"/>
    <property type="molecule type" value="Genomic_DNA"/>
</dbReference>
<dbReference type="PANTHER" id="PTHR30250">
    <property type="entry name" value="PST FAMILY PREDICTED COLANIC ACID TRANSPORTER"/>
    <property type="match status" value="1"/>
</dbReference>
<sequence>MANTGITAVLGLGYWFLATHLYPPAEFGDGQTLISAMRLFSSLAGLAFVGTMARFIPVAGRRTGALILYGYAAASGLGLLGAAGFLILLPVWGDAYGHLTGVGPGLFFLGSVLTWTIFTLLDVTLAGLRKAVWVPVISVVYGLGKMAALAALAFAPPSSGVLGGVYLSWIVPAAVVLLPAGRLIAKVVRRHATRTTLPLNLAQVARFMAGDLPGALSLLLTLYLTPVMVAAWLDDPVTFGYFSLVHTLGCIVGLLAANVGVSVTVEAPAEAHARATVVRHALRRALVLVGPIVVITVAAAPLISWVFGHGAAIAVPLLRLMALAVLPGLVVEIYLATLRSQNQARKLAIVQLGLALSILGVTAALFPIAGIAAVGYATLASQSIVVLLILPDLRRALKLG</sequence>
<evidence type="ECO:0000256" key="4">
    <source>
        <dbReference type="ARBA" id="ARBA00022989"/>
    </source>
</evidence>
<feature type="transmembrane region" description="Helical" evidence="6">
    <location>
        <begin position="371"/>
        <end position="390"/>
    </location>
</feature>
<evidence type="ECO:0000313" key="7">
    <source>
        <dbReference type="EMBL" id="MFC4012524.1"/>
    </source>
</evidence>